<sequence>SRGIKPHEDIMEILNEGETPDHITVDADLGPVGVQTLIEALVGDGEGLGGPFKLINTLRLWRSNAGEEGCRAVGAFLETGSADPEEANASDNVCNLQFLQLMDCNVTPQGCRYLGRALQVGANKTLLTLNLDHNSSLGTVGLRELANGMCTNSTIKRLSLAYCGIDSTGGRAVKNLLNGLGSQLEELVLKGNRLQGAGLKAFCPALGQNKVVQLAGRCW</sequence>
<accession>A0ABP0LBV7</accession>
<keyword evidence="5" id="KW-1185">Reference proteome</keyword>
<dbReference type="InterPro" id="IPR032675">
    <property type="entry name" value="LRR_dom_sf"/>
</dbReference>
<keyword evidence="3" id="KW-0677">Repeat</keyword>
<name>A0ABP0LBV7_9DINO</name>
<keyword evidence="2" id="KW-0433">Leucine-rich repeat</keyword>
<dbReference type="SUPFAM" id="SSF52047">
    <property type="entry name" value="RNI-like"/>
    <property type="match status" value="1"/>
</dbReference>
<evidence type="ECO:0000313" key="4">
    <source>
        <dbReference type="EMBL" id="CAK9036261.1"/>
    </source>
</evidence>
<reference evidence="4 5" key="1">
    <citation type="submission" date="2024-02" db="EMBL/GenBank/DDBJ databases">
        <authorList>
            <person name="Chen Y."/>
            <person name="Shah S."/>
            <person name="Dougan E. K."/>
            <person name="Thang M."/>
            <person name="Chan C."/>
        </authorList>
    </citation>
    <scope>NUCLEOTIDE SEQUENCE [LARGE SCALE GENOMIC DNA]</scope>
</reference>
<dbReference type="InterPro" id="IPR027038">
    <property type="entry name" value="RanGap"/>
</dbReference>
<feature type="non-terminal residue" evidence="4">
    <location>
        <position position="1"/>
    </location>
</feature>
<dbReference type="SMART" id="SM00368">
    <property type="entry name" value="LRR_RI"/>
    <property type="match status" value="4"/>
</dbReference>
<comment type="caution">
    <text evidence="4">The sequence shown here is derived from an EMBL/GenBank/DDBJ whole genome shotgun (WGS) entry which is preliminary data.</text>
</comment>
<dbReference type="Pfam" id="PF13516">
    <property type="entry name" value="LRR_6"/>
    <property type="match status" value="4"/>
</dbReference>
<protein>
    <submittedName>
        <fullName evidence="4">Ribonuclease inhibitor (Ribonuclease/angiogenin inhibitor 1)</fullName>
    </submittedName>
</protein>
<evidence type="ECO:0000256" key="1">
    <source>
        <dbReference type="ARBA" id="ARBA00022468"/>
    </source>
</evidence>
<dbReference type="Proteomes" id="UP001642464">
    <property type="component" value="Unassembled WGS sequence"/>
</dbReference>
<evidence type="ECO:0000313" key="5">
    <source>
        <dbReference type="Proteomes" id="UP001642464"/>
    </source>
</evidence>
<dbReference type="InterPro" id="IPR001611">
    <property type="entry name" value="Leu-rich_rpt"/>
</dbReference>
<keyword evidence="1" id="KW-0343">GTPase activation</keyword>
<proteinExistence type="predicted"/>
<dbReference type="Gene3D" id="3.80.10.10">
    <property type="entry name" value="Ribonuclease Inhibitor"/>
    <property type="match status" value="1"/>
</dbReference>
<dbReference type="PANTHER" id="PTHR24113:SF12">
    <property type="entry name" value="RAN GTPASE-ACTIVATING PROTEIN 1"/>
    <property type="match status" value="1"/>
</dbReference>
<evidence type="ECO:0000256" key="3">
    <source>
        <dbReference type="ARBA" id="ARBA00022737"/>
    </source>
</evidence>
<dbReference type="PANTHER" id="PTHR24113">
    <property type="entry name" value="RAN GTPASE-ACTIVATING PROTEIN 1"/>
    <property type="match status" value="1"/>
</dbReference>
<dbReference type="EMBL" id="CAXAMM010015404">
    <property type="protein sequence ID" value="CAK9036261.1"/>
    <property type="molecule type" value="Genomic_DNA"/>
</dbReference>
<gene>
    <name evidence="4" type="ORF">SCF082_LOCUS21650</name>
</gene>
<evidence type="ECO:0000256" key="2">
    <source>
        <dbReference type="ARBA" id="ARBA00022614"/>
    </source>
</evidence>
<organism evidence="4 5">
    <name type="scientific">Durusdinium trenchii</name>
    <dbReference type="NCBI Taxonomy" id="1381693"/>
    <lineage>
        <taxon>Eukaryota</taxon>
        <taxon>Sar</taxon>
        <taxon>Alveolata</taxon>
        <taxon>Dinophyceae</taxon>
        <taxon>Suessiales</taxon>
        <taxon>Symbiodiniaceae</taxon>
        <taxon>Durusdinium</taxon>
    </lineage>
</organism>